<protein>
    <submittedName>
        <fullName evidence="1">Uncharacterized protein</fullName>
    </submittedName>
</protein>
<gene>
    <name evidence="1" type="ORF">TKK_000568</name>
</gene>
<keyword evidence="2" id="KW-1185">Reference proteome</keyword>
<comment type="caution">
    <text evidence="1">The sequence shown here is derived from an EMBL/GenBank/DDBJ whole genome shotgun (WGS) entry which is preliminary data.</text>
</comment>
<dbReference type="EMBL" id="JBJJXI010000011">
    <property type="protein sequence ID" value="KAL3407294.1"/>
    <property type="molecule type" value="Genomic_DNA"/>
</dbReference>
<reference evidence="1 2" key="1">
    <citation type="journal article" date="2024" name="bioRxiv">
        <title>A reference genome for Trichogramma kaykai: A tiny desert-dwelling parasitoid wasp with competing sex-ratio distorters.</title>
        <authorList>
            <person name="Culotta J."/>
            <person name="Lindsey A.R."/>
        </authorList>
    </citation>
    <scope>NUCLEOTIDE SEQUENCE [LARGE SCALE GENOMIC DNA]</scope>
    <source>
        <strain evidence="1 2">KSX58</strain>
    </source>
</reference>
<dbReference type="Proteomes" id="UP001627154">
    <property type="component" value="Unassembled WGS sequence"/>
</dbReference>
<evidence type="ECO:0000313" key="1">
    <source>
        <dbReference type="EMBL" id="KAL3407294.1"/>
    </source>
</evidence>
<proteinExistence type="predicted"/>
<evidence type="ECO:0000313" key="2">
    <source>
        <dbReference type="Proteomes" id="UP001627154"/>
    </source>
</evidence>
<dbReference type="AlphaFoldDB" id="A0ABD2XQI1"/>
<accession>A0ABD2XQI1</accession>
<name>A0ABD2XQI1_9HYME</name>
<organism evidence="1 2">
    <name type="scientific">Trichogramma kaykai</name>
    <dbReference type="NCBI Taxonomy" id="54128"/>
    <lineage>
        <taxon>Eukaryota</taxon>
        <taxon>Metazoa</taxon>
        <taxon>Ecdysozoa</taxon>
        <taxon>Arthropoda</taxon>
        <taxon>Hexapoda</taxon>
        <taxon>Insecta</taxon>
        <taxon>Pterygota</taxon>
        <taxon>Neoptera</taxon>
        <taxon>Endopterygota</taxon>
        <taxon>Hymenoptera</taxon>
        <taxon>Apocrita</taxon>
        <taxon>Proctotrupomorpha</taxon>
        <taxon>Chalcidoidea</taxon>
        <taxon>Trichogrammatidae</taxon>
        <taxon>Trichogramma</taxon>
    </lineage>
</organism>
<sequence>MYARMATYSDESASSSFSPPIRAPVRVSRVHRYVRGKERKILTDCPHANANKPRFTHGLMYKYILIILAQCFSTQFVEKVLRSVFRKYLLKFSYLSGKQ</sequence>